<feature type="transmembrane region" description="Helical" evidence="10">
    <location>
        <begin position="886"/>
        <end position="905"/>
    </location>
</feature>
<comment type="caution">
    <text evidence="12">The sequence shown here is derived from an EMBL/GenBank/DDBJ whole genome shotgun (WGS) entry which is preliminary data.</text>
</comment>
<keyword evidence="4 10" id="KW-0812">Transmembrane</keyword>
<keyword evidence="13" id="KW-1185">Reference proteome</keyword>
<dbReference type="Pfam" id="PF00005">
    <property type="entry name" value="ABC_tran"/>
    <property type="match status" value="2"/>
</dbReference>
<dbReference type="GO" id="GO:0005524">
    <property type="term" value="F:ATP binding"/>
    <property type="evidence" value="ECO:0007669"/>
    <property type="project" value="UniProtKB-KW"/>
</dbReference>
<evidence type="ECO:0000256" key="10">
    <source>
        <dbReference type="SAM" id="Phobius"/>
    </source>
</evidence>
<dbReference type="GO" id="GO:0016887">
    <property type="term" value="F:ATP hydrolysis activity"/>
    <property type="evidence" value="ECO:0007669"/>
    <property type="project" value="InterPro"/>
</dbReference>
<evidence type="ECO:0000256" key="8">
    <source>
        <dbReference type="ARBA" id="ARBA00022989"/>
    </source>
</evidence>
<evidence type="ECO:0000256" key="1">
    <source>
        <dbReference type="ARBA" id="ARBA00004141"/>
    </source>
</evidence>
<feature type="transmembrane region" description="Helical" evidence="10">
    <location>
        <begin position="302"/>
        <end position="323"/>
    </location>
</feature>
<evidence type="ECO:0000256" key="7">
    <source>
        <dbReference type="ARBA" id="ARBA00022840"/>
    </source>
</evidence>
<accession>A0A812TQH4</accession>
<dbReference type="GO" id="GO:0016020">
    <property type="term" value="C:membrane"/>
    <property type="evidence" value="ECO:0007669"/>
    <property type="project" value="UniProtKB-SubCell"/>
</dbReference>
<evidence type="ECO:0000259" key="11">
    <source>
        <dbReference type="PROSITE" id="PS50893"/>
    </source>
</evidence>
<dbReference type="EMBL" id="CAJNDS010002592">
    <property type="protein sequence ID" value="CAE7537317.1"/>
    <property type="molecule type" value="Genomic_DNA"/>
</dbReference>
<proteinExistence type="inferred from homology"/>
<dbReference type="InterPro" id="IPR017871">
    <property type="entry name" value="ABC_transporter-like_CS"/>
</dbReference>
<comment type="similarity">
    <text evidence="2">Belongs to the ABC transporter superfamily. ABCA family.</text>
</comment>
<dbReference type="CDD" id="cd03263">
    <property type="entry name" value="ABC_subfamily_A"/>
    <property type="match status" value="2"/>
</dbReference>
<evidence type="ECO:0000313" key="13">
    <source>
        <dbReference type="Proteomes" id="UP000604046"/>
    </source>
</evidence>
<feature type="domain" description="ABC transporter" evidence="11">
    <location>
        <begin position="368"/>
        <end position="599"/>
    </location>
</feature>
<feature type="transmembrane region" description="Helical" evidence="10">
    <location>
        <begin position="169"/>
        <end position="192"/>
    </location>
</feature>
<reference evidence="12" key="1">
    <citation type="submission" date="2021-02" db="EMBL/GenBank/DDBJ databases">
        <authorList>
            <person name="Dougan E. K."/>
            <person name="Rhodes N."/>
            <person name="Thang M."/>
            <person name="Chan C."/>
        </authorList>
    </citation>
    <scope>NUCLEOTIDE SEQUENCE</scope>
</reference>
<dbReference type="InterPro" id="IPR026082">
    <property type="entry name" value="ABCA"/>
</dbReference>
<dbReference type="PROSITE" id="PS00211">
    <property type="entry name" value="ABC_TRANSPORTER_1"/>
    <property type="match status" value="2"/>
</dbReference>
<evidence type="ECO:0000256" key="9">
    <source>
        <dbReference type="ARBA" id="ARBA00023136"/>
    </source>
</evidence>
<dbReference type="Pfam" id="PF23321">
    <property type="entry name" value="R1_ABCA1"/>
    <property type="match status" value="1"/>
</dbReference>
<evidence type="ECO:0000256" key="5">
    <source>
        <dbReference type="ARBA" id="ARBA00022737"/>
    </source>
</evidence>
<dbReference type="Gene3D" id="3.40.50.300">
    <property type="entry name" value="P-loop containing nucleotide triphosphate hydrolases"/>
    <property type="match status" value="2"/>
</dbReference>
<gene>
    <name evidence="12" type="primary">ABCA3</name>
    <name evidence="12" type="ORF">SNAT2548_LOCUS30116</name>
</gene>
<evidence type="ECO:0000313" key="12">
    <source>
        <dbReference type="EMBL" id="CAE7537317.1"/>
    </source>
</evidence>
<evidence type="ECO:0000256" key="6">
    <source>
        <dbReference type="ARBA" id="ARBA00022741"/>
    </source>
</evidence>
<dbReference type="PANTHER" id="PTHR19229">
    <property type="entry name" value="ATP-BINDING CASSETTE TRANSPORTER SUBFAMILY A ABCA"/>
    <property type="match status" value="1"/>
</dbReference>
<dbReference type="InterPro" id="IPR027417">
    <property type="entry name" value="P-loop_NTPase"/>
</dbReference>
<dbReference type="Pfam" id="PF12698">
    <property type="entry name" value="ABC2_membrane_3"/>
    <property type="match status" value="1"/>
</dbReference>
<keyword evidence="8 10" id="KW-1133">Transmembrane helix</keyword>
<evidence type="ECO:0000256" key="2">
    <source>
        <dbReference type="ARBA" id="ARBA00008869"/>
    </source>
</evidence>
<dbReference type="SUPFAM" id="SSF52540">
    <property type="entry name" value="P-loop containing nucleoside triphosphate hydrolases"/>
    <property type="match status" value="2"/>
</dbReference>
<dbReference type="FunFam" id="3.40.50.300:FF:002275">
    <property type="entry name" value="ATP-binding cassette, subfamily A (ABC1), member 16"/>
    <property type="match status" value="1"/>
</dbReference>
<feature type="transmembrane region" description="Helical" evidence="10">
    <location>
        <begin position="50"/>
        <end position="71"/>
    </location>
</feature>
<protein>
    <submittedName>
        <fullName evidence="12">ABCA3 protein</fullName>
    </submittedName>
</protein>
<keyword evidence="3" id="KW-0813">Transport</keyword>
<dbReference type="GO" id="GO:0140359">
    <property type="term" value="F:ABC-type transporter activity"/>
    <property type="evidence" value="ECO:0007669"/>
    <property type="project" value="InterPro"/>
</dbReference>
<feature type="transmembrane region" description="Helical" evidence="10">
    <location>
        <begin position="136"/>
        <end position="163"/>
    </location>
</feature>
<dbReference type="Proteomes" id="UP000604046">
    <property type="component" value="Unassembled WGS sequence"/>
</dbReference>
<keyword evidence="7" id="KW-0067">ATP-binding</keyword>
<dbReference type="OrthoDB" id="10255969at2759"/>
<keyword evidence="6" id="KW-0547">Nucleotide-binding</keyword>
<dbReference type="InterPro" id="IPR003439">
    <property type="entry name" value="ABC_transporter-like_ATP-bd"/>
</dbReference>
<dbReference type="FunFam" id="3.40.50.300:FF:000335">
    <property type="entry name" value="ATP binding cassette subfamily A member 5"/>
    <property type="match status" value="1"/>
</dbReference>
<feature type="domain" description="ABC transporter" evidence="11">
    <location>
        <begin position="1041"/>
        <end position="1274"/>
    </location>
</feature>
<feature type="transmembrane region" description="Helical" evidence="10">
    <location>
        <begin position="955"/>
        <end position="979"/>
    </location>
</feature>
<organism evidence="12 13">
    <name type="scientific">Symbiodinium natans</name>
    <dbReference type="NCBI Taxonomy" id="878477"/>
    <lineage>
        <taxon>Eukaryota</taxon>
        <taxon>Sar</taxon>
        <taxon>Alveolata</taxon>
        <taxon>Dinophyceae</taxon>
        <taxon>Suessiales</taxon>
        <taxon>Symbiodiniaceae</taxon>
        <taxon>Symbiodinium</taxon>
    </lineage>
</organism>
<feature type="transmembrane region" description="Helical" evidence="10">
    <location>
        <begin position="204"/>
        <end position="224"/>
    </location>
</feature>
<dbReference type="SMART" id="SM00382">
    <property type="entry name" value="AAA"/>
    <property type="match status" value="2"/>
</dbReference>
<keyword evidence="9 10" id="KW-0472">Membrane</keyword>
<keyword evidence="5" id="KW-0677">Repeat</keyword>
<evidence type="ECO:0000256" key="3">
    <source>
        <dbReference type="ARBA" id="ARBA00022448"/>
    </source>
</evidence>
<dbReference type="PANTHER" id="PTHR19229:SF36">
    <property type="entry name" value="ATP-BINDING CASSETTE SUB-FAMILY A MEMBER 2"/>
    <property type="match status" value="1"/>
</dbReference>
<feature type="transmembrane region" description="Helical" evidence="10">
    <location>
        <begin position="816"/>
        <end position="842"/>
    </location>
</feature>
<dbReference type="InterPro" id="IPR056264">
    <property type="entry name" value="R2_ABCA1-4-like"/>
</dbReference>
<feature type="transmembrane region" description="Helical" evidence="10">
    <location>
        <begin position="739"/>
        <end position="761"/>
    </location>
</feature>
<dbReference type="InterPro" id="IPR003593">
    <property type="entry name" value="AAA+_ATPase"/>
</dbReference>
<name>A0A812TQH4_9DINO</name>
<dbReference type="PROSITE" id="PS50893">
    <property type="entry name" value="ABC_TRANSPORTER_2"/>
    <property type="match status" value="2"/>
</dbReference>
<comment type="subcellular location">
    <subcellularLocation>
        <location evidence="1">Membrane</location>
        <topology evidence="1">Multi-pass membrane protein</topology>
    </subcellularLocation>
</comment>
<feature type="transmembrane region" description="Helical" evidence="10">
    <location>
        <begin position="854"/>
        <end position="874"/>
    </location>
</feature>
<feature type="transmembrane region" description="Helical" evidence="10">
    <location>
        <begin position="773"/>
        <end position="795"/>
    </location>
</feature>
<evidence type="ECO:0000256" key="4">
    <source>
        <dbReference type="ARBA" id="ARBA00022692"/>
    </source>
</evidence>
<dbReference type="InterPro" id="IPR013525">
    <property type="entry name" value="ABC2_TM"/>
</dbReference>
<sequence>MAKVTPGAHIDVEDGAGLPAAVSPPLPTTKAVMKVVCKKNLYLALKRGRFIAGPFQMLIQLGFTVMMYYIFMGIVDNTEIENGATLGRFLMASFLPLNTVLGIAFSVNPAVYDIVGEKDQKMKILQNIYGLSENMYWLTWYAFYMVIAVMSLCLIYICWLAVIPVLETVNFLISFIILSTGFVQSMALIFCLSIFIDSPRIADFVMAITTMLLVCGSSALQFLLRERAWLGWLTSCIPFCNVFQSMTSMLWLSAARSCDESGACSYVGVNFDTLSVTDICMLDYHPIHFPCLEVSKATIFPLGWAMLLTVATTVLTVIFVWWLSNVRQGQYGMAKPMCFCFNPKYMCPKRPYASDGSLRDTASGNAVLSIQHLRKVFPDGKVAVDDLCLDSYAGEIFALLGHNGAGKTTALNCAVGLIPPTSGETLINGHDVRTDLQRARHQISICPQDNPSYPEFSVRQHLKFFSMLRGVPEANVDDQIGTILNALGLDEKKDSQCGKLSGGQKRRLWVATALIGASPVSFLDEPTSGMDPSSRRELWDLLLRMRNTGRCIIFTTHYLEEADILANRKAVLARGKVQAVGTSRELKHRFGVGYRLTLALSPHESASAAEIEHFVQEYVPSASLEKGADEEVRQVNITLSFEEVDKFSPLLQALEQSQQRLGILDYTLGMSSLEDVFMALGRQAEEAKREEGDKTPVNVDFQEVEAESPVTQPRAECSEWRSIKAMLTLRLCAMKLNRFRASMVVIVPILLQVGGLSLSGLGATSDNGGTNGYAIAVYPAMAYGVALINSASDVVADSKNKCKYVSISQGLTPRAYWLGSFMAHAGLLLPLSVSFMVLFFAMRPASIPVQSAPTAVLAMFLYPIPTTLAIYNLAAAFSTAESVSKIVPVALMATILLPGIAVWTLTASFVPESLKTVALVWHIVNSILNPCYCLPGVMSYLVNVDGPKNLPAGEYFATLTALPLYVLPVTSLLFLANLIRLDTKSYSNKPAKPSGEAGNTEDEDVRAEEERCRAVAAAADAARYEELNHTYQVADTGSRPAACANLTREYKYVNAVRNISLGIQKGECFSLLGPNGAGKTTTLGILTGEIRNPSAGKVSIFGHNMAHQKERVSAFDLLGICPQVDPLWDDISGNDHLMYYGRVKGVPEVELKDTVHRILQRLGLLPEDAKKAVSRYSGGMKRKLSVAIALIGHSQMLFLDEPTAAVDAGAKRHLWKVINKRAPDQTVVLTTHSMEEAEALSSRMAIQVRGSLRCLGTTMHIKQKYGTGYQLELFLSQGASVGDGFATKQEELGAFVQQKISADSSLLEGHAGRFLYQLPPRGESLQLGRVFQALEAEKGRLGITDYSLSQPSLEQVFLRFAKEQFDAQKAEGAE</sequence>
<feature type="transmembrane region" description="Helical" evidence="10">
    <location>
        <begin position="91"/>
        <end position="115"/>
    </location>
</feature>